<proteinExistence type="predicted"/>
<sequence>MACRSCRDAYIVQATAWRVDVPRVYTYGSASADESVFRAFCGARATHKAHEQSEPNATRHEACFALAGLTARKTRPPSAAG</sequence>
<dbReference type="EMBL" id="PNXY01000027">
    <property type="protein sequence ID" value="PMS25913.1"/>
    <property type="molecule type" value="Genomic_DNA"/>
</dbReference>
<dbReference type="Proteomes" id="UP000235659">
    <property type="component" value="Unassembled WGS sequence"/>
</dbReference>
<evidence type="ECO:0000313" key="2">
    <source>
        <dbReference type="Proteomes" id="UP000235659"/>
    </source>
</evidence>
<gene>
    <name evidence="1" type="ORF">C0Z16_28760</name>
</gene>
<protein>
    <submittedName>
        <fullName evidence="1">Uncharacterized protein</fullName>
    </submittedName>
</protein>
<keyword evidence="2" id="KW-1185">Reference proteome</keyword>
<name>A0ABX4V0T6_9BURK</name>
<accession>A0ABX4V0T6</accession>
<evidence type="ECO:0000313" key="1">
    <source>
        <dbReference type="EMBL" id="PMS25913.1"/>
    </source>
</evidence>
<comment type="caution">
    <text evidence="1">The sequence shown here is derived from an EMBL/GenBank/DDBJ whole genome shotgun (WGS) entry which is preliminary data.</text>
</comment>
<reference evidence="1 2" key="1">
    <citation type="submission" date="2018-01" db="EMBL/GenBank/DDBJ databases">
        <title>Whole genome analyses suggest that Burkholderia sensu lato contains two further novel genera in the rhizoxinica-symbiotica group Mycetohabitans gen. nov., and Trinickia gen. nov.: implications for the evolution of diazotrophy and nodulation in the Burkholderiaceae.</title>
        <authorList>
            <person name="Estrada-de los Santos P."/>
            <person name="Palmer M."/>
            <person name="Chavez-Ramirez B."/>
            <person name="Beukes C."/>
            <person name="Steenkamp E.T."/>
            <person name="Hirsch A.M."/>
            <person name="Manyaka P."/>
            <person name="Maluk M."/>
            <person name="Lafos M."/>
            <person name="Crook M."/>
            <person name="Gross E."/>
            <person name="Simon M.F."/>
            <person name="Bueno dos Reis Junior F."/>
            <person name="Poole P.S."/>
            <person name="Venter S.N."/>
            <person name="James E.K."/>
        </authorList>
    </citation>
    <scope>NUCLEOTIDE SEQUENCE [LARGE SCALE GENOMIC DNA]</scope>
    <source>
        <strain evidence="1 2">WSM 3937</strain>
    </source>
</reference>
<organism evidence="1 2">
    <name type="scientific">Paraburkholderia rhynchosiae</name>
    <dbReference type="NCBI Taxonomy" id="487049"/>
    <lineage>
        <taxon>Bacteria</taxon>
        <taxon>Pseudomonadati</taxon>
        <taxon>Pseudomonadota</taxon>
        <taxon>Betaproteobacteria</taxon>
        <taxon>Burkholderiales</taxon>
        <taxon>Burkholderiaceae</taxon>
        <taxon>Paraburkholderia</taxon>
    </lineage>
</organism>